<dbReference type="STRING" id="1178516.AWR27_22190"/>
<feature type="transmembrane region" description="Helical" evidence="1">
    <location>
        <begin position="125"/>
        <end position="145"/>
    </location>
</feature>
<evidence type="ECO:0000259" key="3">
    <source>
        <dbReference type="Pfam" id="PF07786"/>
    </source>
</evidence>
<dbReference type="PANTHER" id="PTHR30590:SF3">
    <property type="entry name" value="HYPOTHETICAL MEMBRANE SPANNING PROTEIN"/>
    <property type="match status" value="1"/>
</dbReference>
<dbReference type="Pfam" id="PF07786">
    <property type="entry name" value="HGSNAT_cat"/>
    <property type="match status" value="1"/>
</dbReference>
<feature type="transmembrane region" description="Helical" evidence="1">
    <location>
        <begin position="104"/>
        <end position="120"/>
    </location>
</feature>
<keyword evidence="1" id="KW-0812">Transmembrane</keyword>
<gene>
    <name evidence="4" type="ORF">AWR27_22190</name>
</gene>
<dbReference type="PANTHER" id="PTHR30590">
    <property type="entry name" value="INNER MEMBRANE PROTEIN"/>
    <property type="match status" value="1"/>
</dbReference>
<dbReference type="Pfam" id="PF04235">
    <property type="entry name" value="DUF418"/>
    <property type="match status" value="1"/>
</dbReference>
<protein>
    <recommendedName>
        <fullName evidence="6">DUF418 domain-containing protein</fullName>
    </recommendedName>
</protein>
<proteinExistence type="predicted"/>
<dbReference type="OrthoDB" id="9807744at2"/>
<feature type="transmembrane region" description="Helical" evidence="1">
    <location>
        <begin position="202"/>
        <end position="223"/>
    </location>
</feature>
<name>A0A1P9X4T0_9BACT</name>
<feature type="transmembrane region" description="Helical" evidence="1">
    <location>
        <begin position="243"/>
        <end position="264"/>
    </location>
</feature>
<dbReference type="EMBL" id="CP014263">
    <property type="protein sequence ID" value="AQG82646.1"/>
    <property type="molecule type" value="Genomic_DNA"/>
</dbReference>
<dbReference type="InterPro" id="IPR012429">
    <property type="entry name" value="HGSNAT_cat"/>
</dbReference>
<keyword evidence="5" id="KW-1185">Reference proteome</keyword>
<feature type="transmembrane region" description="Helical" evidence="1">
    <location>
        <begin position="320"/>
        <end position="340"/>
    </location>
</feature>
<evidence type="ECO:0008006" key="6">
    <source>
        <dbReference type="Google" id="ProtNLM"/>
    </source>
</evidence>
<evidence type="ECO:0000313" key="5">
    <source>
        <dbReference type="Proteomes" id="UP000187941"/>
    </source>
</evidence>
<sequence length="358" mass="40422">MSHRVVGFDLARAYAILGMFIVNFNTVFGSHKANTGLGWFLNLFNGNSSTLFVILAGMGVSLMTNRPHYTPTEQAVLRQRVMRRSWFLFVAGLLLYTWWPADILHFYGGYMHIAALLLFVPKRNYLYLALTSITLFHILLIIIPFETGWNFDTLTYADFWTPAGFVRNTFYNGWNPIFPWLAYFMLGMWLGRLNWQQPRTRWWVLGMGAGVLVVVEGIQALAATGVFGPDLTFYLTADYLPPFLPFMLATASFALILIVVCLTLGDRFAHTRVVRALSLMGQMTLTHYVVHLTLGFLLFVGLTGHSYTGTITAQPPEPPALVLGFALGFYGLSALFSLFWSRRFVHGPLETLMRKIAG</sequence>
<accession>A0A1P9X4T0</accession>
<dbReference type="InterPro" id="IPR007349">
    <property type="entry name" value="DUF418"/>
</dbReference>
<feature type="domain" description="Heparan-alpha-glucosaminide N-acetyltransferase catalytic" evidence="3">
    <location>
        <begin position="4"/>
        <end position="201"/>
    </location>
</feature>
<feature type="transmembrane region" description="Helical" evidence="1">
    <location>
        <begin position="12"/>
        <end position="31"/>
    </location>
</feature>
<feature type="transmembrane region" description="Helical" evidence="1">
    <location>
        <begin position="37"/>
        <end position="60"/>
    </location>
</feature>
<dbReference type="InterPro" id="IPR052529">
    <property type="entry name" value="Bact_Transport_Assoc"/>
</dbReference>
<feature type="transmembrane region" description="Helical" evidence="1">
    <location>
        <begin position="177"/>
        <end position="195"/>
    </location>
</feature>
<feature type="transmembrane region" description="Helical" evidence="1">
    <location>
        <begin position="285"/>
        <end position="308"/>
    </location>
</feature>
<dbReference type="Proteomes" id="UP000187941">
    <property type="component" value="Chromosome"/>
</dbReference>
<evidence type="ECO:0000313" key="4">
    <source>
        <dbReference type="EMBL" id="AQG82646.1"/>
    </source>
</evidence>
<feature type="domain" description="DUF418" evidence="2">
    <location>
        <begin position="205"/>
        <end position="357"/>
    </location>
</feature>
<keyword evidence="1" id="KW-0472">Membrane</keyword>
<reference evidence="4 5" key="1">
    <citation type="submission" date="2016-01" db="EMBL/GenBank/DDBJ databases">
        <authorList>
            <person name="Oliw E.H."/>
        </authorList>
    </citation>
    <scope>NUCLEOTIDE SEQUENCE [LARGE SCALE GENOMIC DNA]</scope>
    <source>
        <strain evidence="4 5">DY10</strain>
    </source>
</reference>
<feature type="transmembrane region" description="Helical" evidence="1">
    <location>
        <begin position="81"/>
        <end position="98"/>
    </location>
</feature>
<dbReference type="RefSeq" id="WP_077134152.1">
    <property type="nucleotide sequence ID" value="NZ_CP014263.1"/>
</dbReference>
<evidence type="ECO:0000256" key="1">
    <source>
        <dbReference type="SAM" id="Phobius"/>
    </source>
</evidence>
<organism evidence="4 5">
    <name type="scientific">Spirosoma montaniterrae</name>
    <dbReference type="NCBI Taxonomy" id="1178516"/>
    <lineage>
        <taxon>Bacteria</taxon>
        <taxon>Pseudomonadati</taxon>
        <taxon>Bacteroidota</taxon>
        <taxon>Cytophagia</taxon>
        <taxon>Cytophagales</taxon>
        <taxon>Cytophagaceae</taxon>
        <taxon>Spirosoma</taxon>
    </lineage>
</organism>
<dbReference type="KEGG" id="smon:AWR27_22190"/>
<dbReference type="AlphaFoldDB" id="A0A1P9X4T0"/>
<evidence type="ECO:0000259" key="2">
    <source>
        <dbReference type="Pfam" id="PF04235"/>
    </source>
</evidence>
<keyword evidence="1" id="KW-1133">Transmembrane helix</keyword>